<evidence type="ECO:0000256" key="1">
    <source>
        <dbReference type="ARBA" id="ARBA00004196"/>
    </source>
</evidence>
<keyword evidence="3" id="KW-0677">Repeat</keyword>
<evidence type="ECO:0000256" key="4">
    <source>
        <dbReference type="ARBA" id="ARBA00038043"/>
    </source>
</evidence>
<protein>
    <submittedName>
        <fullName evidence="8">Polygalacturonase inhibitor-like</fullName>
    </submittedName>
</protein>
<dbReference type="Pfam" id="PF13516">
    <property type="entry name" value="LRR_6"/>
    <property type="match status" value="1"/>
</dbReference>
<dbReference type="GeneID" id="111432468"/>
<accession>A0A6J1EB92</accession>
<dbReference type="Proteomes" id="UP000504609">
    <property type="component" value="Unplaced"/>
</dbReference>
<feature type="signal peptide" evidence="5">
    <location>
        <begin position="1"/>
        <end position="24"/>
    </location>
</feature>
<dbReference type="FunFam" id="3.80.10.10:FF:000348">
    <property type="entry name" value="Polygalacturonase inhibitor 1"/>
    <property type="match status" value="1"/>
</dbReference>
<dbReference type="KEGG" id="cmos:111432468"/>
<keyword evidence="2" id="KW-0433">Leucine-rich repeat</keyword>
<reference evidence="8" key="1">
    <citation type="submission" date="2025-08" db="UniProtKB">
        <authorList>
            <consortium name="RefSeq"/>
        </authorList>
    </citation>
    <scope>IDENTIFICATION</scope>
    <source>
        <tissue evidence="8">Young leaves</tissue>
    </source>
</reference>
<keyword evidence="7" id="KW-1185">Reference proteome</keyword>
<comment type="subcellular location">
    <subcellularLocation>
        <location evidence="1">Cell envelope</location>
    </subcellularLocation>
</comment>
<evidence type="ECO:0000259" key="6">
    <source>
        <dbReference type="Pfam" id="PF08263"/>
    </source>
</evidence>
<dbReference type="PANTHER" id="PTHR48059:SF4">
    <property type="entry name" value="POLYGALACTURONASE INHIBITOR 1-RELATED"/>
    <property type="match status" value="1"/>
</dbReference>
<dbReference type="RefSeq" id="XP_022925134.1">
    <property type="nucleotide sequence ID" value="XM_023069366.1"/>
</dbReference>
<evidence type="ECO:0000256" key="2">
    <source>
        <dbReference type="ARBA" id="ARBA00022614"/>
    </source>
</evidence>
<proteinExistence type="inferred from homology"/>
<dbReference type="InterPro" id="IPR032675">
    <property type="entry name" value="LRR_dom_sf"/>
</dbReference>
<comment type="similarity">
    <text evidence="4">Belongs to the polygalacturonase-inhibiting protein family.</text>
</comment>
<sequence length="333" mass="37284">MASKLNLRWLSLFLFSISIAISVAELCHQDDKKALLNIKKAFNNPYILTSWDPQTDCCHWYCVKCNRTTHRITSLTIFADDRLSGQIPPYVGDLPFLETLILHKLPNLTGPIHPNIAKLHNLKYLDLSWNSLSGPIPDFLSTLSNLFVLSLSFNNFNGTIPNSLSKLPNLGGLELDRNNLTGEIPDSFGYFTGEQGPSLFLSHNQLSGKIPSSLSRLNFTSIDLSRNKLKGDAFMIFGSNKTVQIVDLSRNQLEFNLSEAVFPQSLTSLDVNHNKVFGGLRPEMTKLNFQYLNVSYNRLCGEIPVGGELQKFDVYEYFHNKCLCGAPLGSCSK</sequence>
<dbReference type="SUPFAM" id="SSF52058">
    <property type="entry name" value="L domain-like"/>
    <property type="match status" value="1"/>
</dbReference>
<dbReference type="Pfam" id="PF08263">
    <property type="entry name" value="LRRNT_2"/>
    <property type="match status" value="1"/>
</dbReference>
<keyword evidence="5" id="KW-0732">Signal</keyword>
<organism evidence="7 8">
    <name type="scientific">Cucurbita moschata</name>
    <name type="common">Winter crookneck squash</name>
    <name type="synonym">Cucurbita pepo var. moschata</name>
    <dbReference type="NCBI Taxonomy" id="3662"/>
    <lineage>
        <taxon>Eukaryota</taxon>
        <taxon>Viridiplantae</taxon>
        <taxon>Streptophyta</taxon>
        <taxon>Embryophyta</taxon>
        <taxon>Tracheophyta</taxon>
        <taxon>Spermatophyta</taxon>
        <taxon>Magnoliopsida</taxon>
        <taxon>eudicotyledons</taxon>
        <taxon>Gunneridae</taxon>
        <taxon>Pentapetalae</taxon>
        <taxon>rosids</taxon>
        <taxon>fabids</taxon>
        <taxon>Cucurbitales</taxon>
        <taxon>Cucurbitaceae</taxon>
        <taxon>Cucurbiteae</taxon>
        <taxon>Cucurbita</taxon>
    </lineage>
</organism>
<evidence type="ECO:0000313" key="8">
    <source>
        <dbReference type="RefSeq" id="XP_022925134.1"/>
    </source>
</evidence>
<dbReference type="AlphaFoldDB" id="A0A6J1EB92"/>
<evidence type="ECO:0000256" key="3">
    <source>
        <dbReference type="ARBA" id="ARBA00022737"/>
    </source>
</evidence>
<dbReference type="InterPro" id="IPR051848">
    <property type="entry name" value="PGIP"/>
</dbReference>
<dbReference type="Gene3D" id="3.80.10.10">
    <property type="entry name" value="Ribonuclease Inhibitor"/>
    <property type="match status" value="1"/>
</dbReference>
<dbReference type="InterPro" id="IPR001611">
    <property type="entry name" value="Leu-rich_rpt"/>
</dbReference>
<feature type="domain" description="Leucine-rich repeat-containing N-terminal plant-type" evidence="6">
    <location>
        <begin position="28"/>
        <end position="66"/>
    </location>
</feature>
<dbReference type="PANTHER" id="PTHR48059">
    <property type="entry name" value="POLYGALACTURONASE INHIBITOR 1"/>
    <property type="match status" value="1"/>
</dbReference>
<evidence type="ECO:0000256" key="5">
    <source>
        <dbReference type="SAM" id="SignalP"/>
    </source>
</evidence>
<gene>
    <name evidence="8" type="primary">LOC111432468</name>
</gene>
<dbReference type="Pfam" id="PF00560">
    <property type="entry name" value="LRR_1"/>
    <property type="match status" value="4"/>
</dbReference>
<name>A0A6J1EB92_CUCMO</name>
<dbReference type="InterPro" id="IPR013210">
    <property type="entry name" value="LRR_N_plant-typ"/>
</dbReference>
<feature type="chain" id="PRO_5026861589" evidence="5">
    <location>
        <begin position="25"/>
        <end position="333"/>
    </location>
</feature>
<evidence type="ECO:0000313" key="7">
    <source>
        <dbReference type="Proteomes" id="UP000504609"/>
    </source>
</evidence>